<dbReference type="EMBL" id="FNIA01000001">
    <property type="protein sequence ID" value="SDM33804.1"/>
    <property type="molecule type" value="Genomic_DNA"/>
</dbReference>
<evidence type="ECO:0000256" key="5">
    <source>
        <dbReference type="ARBA" id="ARBA00023157"/>
    </source>
</evidence>
<keyword evidence="4" id="KW-0106">Calcium</keyword>
<dbReference type="PANTHER" id="PTHR19277:SF161">
    <property type="entry name" value="LAMININ G DOMAIN-CONTAINING PROTEIN"/>
    <property type="match status" value="1"/>
</dbReference>
<dbReference type="Pfam" id="PF13385">
    <property type="entry name" value="Laminin_G_3"/>
    <property type="match status" value="2"/>
</dbReference>
<dbReference type="Proteomes" id="UP000199370">
    <property type="component" value="Unassembled WGS sequence"/>
</dbReference>
<keyword evidence="5" id="KW-1015">Disulfide bond</keyword>
<evidence type="ECO:0000313" key="9">
    <source>
        <dbReference type="Proteomes" id="UP000199370"/>
    </source>
</evidence>
<reference evidence="8 9" key="1">
    <citation type="submission" date="2016-10" db="EMBL/GenBank/DDBJ databases">
        <authorList>
            <person name="de Groot N.N."/>
        </authorList>
    </citation>
    <scope>NUCLEOTIDE SEQUENCE [LARGE SCALE GENOMIC DNA]</scope>
    <source>
        <strain evidence="9">EB21,IBRC-M 10013,KCTC 4048</strain>
    </source>
</reference>
<accession>A0A1G9SEB1</accession>
<keyword evidence="6" id="KW-0812">Transmembrane</keyword>
<evidence type="ECO:0000256" key="3">
    <source>
        <dbReference type="ARBA" id="ARBA00022729"/>
    </source>
</evidence>
<gene>
    <name evidence="8" type="ORF">SAMN05192554_101129</name>
</gene>
<dbReference type="Pfam" id="PF07790">
    <property type="entry name" value="Pilin_N"/>
    <property type="match status" value="1"/>
</dbReference>
<keyword evidence="6" id="KW-0472">Membrane</keyword>
<dbReference type="PANTHER" id="PTHR19277">
    <property type="entry name" value="PENTRAXIN"/>
    <property type="match status" value="1"/>
</dbReference>
<feature type="domain" description="LamG-like jellyroll fold" evidence="7">
    <location>
        <begin position="235"/>
        <end position="385"/>
    </location>
</feature>
<dbReference type="InterPro" id="IPR013320">
    <property type="entry name" value="ConA-like_dom_sf"/>
</dbReference>
<evidence type="ECO:0000256" key="4">
    <source>
        <dbReference type="ARBA" id="ARBA00022837"/>
    </source>
</evidence>
<dbReference type="InterPro" id="IPR012859">
    <property type="entry name" value="Pilin_N_archaeal"/>
</dbReference>
<dbReference type="InterPro" id="IPR051360">
    <property type="entry name" value="Neuronal_Pentraxin_Related"/>
</dbReference>
<sequence length="746" mass="78995">MRGVADRVSDRAATSPIAILLIVALTLVVAGAGFVFLGDVVDIGATTPQARMSADFDADRGIVRIQHDGGDTLTRANTESLTVRVRDASDGSTEEFEWLSGTTGRISAGDGFVLDDAGGLPVGDAAFSGRFEPGDRVQVIWETDDQSTVLAEYTVDQAARPYLAWTLEPRRGLLAHFPLDERDLVARDSVGNADGELMGATPGASGQVGTAYSFDDSNDEYVALDRRFDTDGALPQVSACAWFNTAESGTGNFDNWALLDFDRSEYFNLYVRGDDGRVGFSTSAEGGTGSLHDQYSSGSYNDGNWHLACGVYNQSENEKRLYVDGNLESNVSDPHDGKALGSGATRYGFIGDGSEATSFDGNRNGFHYDGRIDDVRLYDAALSASRVQDLYDNATGGAAAAPTSDLVNHWRLDEEPAGDSDTVLGERADGSTVAAENNGAFGNASGVDGTAFEFRDGGYVAIDDSFDTAGELPQMTACSWFRTSETGTTEFDNWALLDYDRSEYFNLYVRGDTGGVGFSTSSQSASMQDLSTTTDFADGNWHFACGVYDGTEKRIYVDGTLEANASQHGGAPLGTGTTRYGFIGDGSEAGSFDGNRNDEYYDGRVDEVRLYDRALDQAEIEALYTADGGGSGNRTVTTEARGYPATFDASDLVLTNVDATVPSGTSITVTVESDPDGDGTFEESSDAIDLTGVTDTVDVTGLSTDSDTFRLRIELGTSTGTLPRFGGAELTTGNTTASVLATPAAA</sequence>
<dbReference type="SMART" id="SM00560">
    <property type="entry name" value="LamGL"/>
    <property type="match status" value="2"/>
</dbReference>
<feature type="domain" description="LamG-like jellyroll fold" evidence="7">
    <location>
        <begin position="473"/>
        <end position="618"/>
    </location>
</feature>
<proteinExistence type="predicted"/>
<comment type="cofactor">
    <cofactor evidence="1">
        <name>Ca(2+)</name>
        <dbReference type="ChEBI" id="CHEBI:29108"/>
    </cofactor>
</comment>
<evidence type="ECO:0000259" key="7">
    <source>
        <dbReference type="SMART" id="SM00560"/>
    </source>
</evidence>
<dbReference type="OrthoDB" id="313284at2157"/>
<organism evidence="8 9">
    <name type="scientific">Haloarchaeobius iranensis</name>
    <dbReference type="NCBI Taxonomy" id="996166"/>
    <lineage>
        <taxon>Archaea</taxon>
        <taxon>Methanobacteriati</taxon>
        <taxon>Methanobacteriota</taxon>
        <taxon>Stenosarchaea group</taxon>
        <taxon>Halobacteria</taxon>
        <taxon>Halobacteriales</taxon>
        <taxon>Halorubellaceae</taxon>
        <taxon>Haloarchaeobius</taxon>
    </lineage>
</organism>
<name>A0A1G9SEB1_9EURY</name>
<keyword evidence="2" id="KW-0479">Metal-binding</keyword>
<feature type="transmembrane region" description="Helical" evidence="6">
    <location>
        <begin position="12"/>
        <end position="37"/>
    </location>
</feature>
<keyword evidence="3" id="KW-0732">Signal</keyword>
<dbReference type="AlphaFoldDB" id="A0A1G9SEB1"/>
<keyword evidence="9" id="KW-1185">Reference proteome</keyword>
<dbReference type="SUPFAM" id="SSF49899">
    <property type="entry name" value="Concanavalin A-like lectins/glucanases"/>
    <property type="match status" value="2"/>
</dbReference>
<dbReference type="Gene3D" id="2.60.120.200">
    <property type="match status" value="2"/>
</dbReference>
<evidence type="ECO:0000256" key="1">
    <source>
        <dbReference type="ARBA" id="ARBA00001913"/>
    </source>
</evidence>
<dbReference type="STRING" id="996166.SAMN05192554_101129"/>
<dbReference type="RefSeq" id="WP_089731097.1">
    <property type="nucleotide sequence ID" value="NZ_FNIA01000001.1"/>
</dbReference>
<evidence type="ECO:0000256" key="2">
    <source>
        <dbReference type="ARBA" id="ARBA00022723"/>
    </source>
</evidence>
<dbReference type="GO" id="GO:0046872">
    <property type="term" value="F:metal ion binding"/>
    <property type="evidence" value="ECO:0007669"/>
    <property type="project" value="UniProtKB-KW"/>
</dbReference>
<evidence type="ECO:0000256" key="6">
    <source>
        <dbReference type="SAM" id="Phobius"/>
    </source>
</evidence>
<protein>
    <recommendedName>
        <fullName evidence="7">LamG-like jellyroll fold domain-containing protein</fullName>
    </recommendedName>
</protein>
<keyword evidence="6" id="KW-1133">Transmembrane helix</keyword>
<evidence type="ECO:0000313" key="8">
    <source>
        <dbReference type="EMBL" id="SDM33804.1"/>
    </source>
</evidence>
<dbReference type="InterPro" id="IPR006558">
    <property type="entry name" value="LamG-like"/>
</dbReference>